<proteinExistence type="predicted"/>
<name>A0AA40K176_9PEZI</name>
<evidence type="ECO:0000313" key="4">
    <source>
        <dbReference type="Proteomes" id="UP001172159"/>
    </source>
</evidence>
<dbReference type="EMBL" id="JAUKTV010000003">
    <property type="protein sequence ID" value="KAK0741857.1"/>
    <property type="molecule type" value="Genomic_DNA"/>
</dbReference>
<accession>A0AA40K176</accession>
<dbReference type="PANTHER" id="PTHR24148:SF64">
    <property type="entry name" value="HETEROKARYON INCOMPATIBILITY DOMAIN-CONTAINING PROTEIN"/>
    <property type="match status" value="1"/>
</dbReference>
<dbReference type="PANTHER" id="PTHR24148">
    <property type="entry name" value="ANKYRIN REPEAT DOMAIN-CONTAINING PROTEIN 39 HOMOLOG-RELATED"/>
    <property type="match status" value="1"/>
</dbReference>
<protein>
    <submittedName>
        <fullName evidence="3">Heterokaryon incompatibility protein-domain-containing protein</fullName>
    </submittedName>
</protein>
<feature type="region of interest" description="Disordered" evidence="1">
    <location>
        <begin position="1"/>
        <end position="35"/>
    </location>
</feature>
<gene>
    <name evidence="3" type="ORF">B0T21DRAFT_345729</name>
</gene>
<dbReference type="Pfam" id="PF26639">
    <property type="entry name" value="Het-6_barrel"/>
    <property type="match status" value="1"/>
</dbReference>
<dbReference type="Pfam" id="PF06985">
    <property type="entry name" value="HET"/>
    <property type="match status" value="1"/>
</dbReference>
<dbReference type="AlphaFoldDB" id="A0AA40K176"/>
<feature type="compositionally biased region" description="Polar residues" evidence="1">
    <location>
        <begin position="13"/>
        <end position="31"/>
    </location>
</feature>
<feature type="compositionally biased region" description="Basic and acidic residues" evidence="1">
    <location>
        <begin position="1"/>
        <end position="12"/>
    </location>
</feature>
<evidence type="ECO:0000259" key="2">
    <source>
        <dbReference type="Pfam" id="PF06985"/>
    </source>
</evidence>
<dbReference type="InterPro" id="IPR010730">
    <property type="entry name" value="HET"/>
</dbReference>
<keyword evidence="4" id="KW-1185">Reference proteome</keyword>
<feature type="domain" description="Heterokaryon incompatibility" evidence="2">
    <location>
        <begin position="99"/>
        <end position="255"/>
    </location>
</feature>
<organism evidence="3 4">
    <name type="scientific">Apiosordaria backusii</name>
    <dbReference type="NCBI Taxonomy" id="314023"/>
    <lineage>
        <taxon>Eukaryota</taxon>
        <taxon>Fungi</taxon>
        <taxon>Dikarya</taxon>
        <taxon>Ascomycota</taxon>
        <taxon>Pezizomycotina</taxon>
        <taxon>Sordariomycetes</taxon>
        <taxon>Sordariomycetidae</taxon>
        <taxon>Sordariales</taxon>
        <taxon>Lasiosphaeriaceae</taxon>
        <taxon>Apiosordaria</taxon>
    </lineage>
</organism>
<reference evidence="3" key="1">
    <citation type="submission" date="2023-06" db="EMBL/GenBank/DDBJ databases">
        <title>Genome-scale phylogeny and comparative genomics of the fungal order Sordariales.</title>
        <authorList>
            <consortium name="Lawrence Berkeley National Laboratory"/>
            <person name="Hensen N."/>
            <person name="Bonometti L."/>
            <person name="Westerberg I."/>
            <person name="Brannstrom I.O."/>
            <person name="Guillou S."/>
            <person name="Cros-Aarteil S."/>
            <person name="Calhoun S."/>
            <person name="Haridas S."/>
            <person name="Kuo A."/>
            <person name="Mondo S."/>
            <person name="Pangilinan J."/>
            <person name="Riley R."/>
            <person name="Labutti K."/>
            <person name="Andreopoulos B."/>
            <person name="Lipzen A."/>
            <person name="Chen C."/>
            <person name="Yanf M."/>
            <person name="Daum C."/>
            <person name="Ng V."/>
            <person name="Clum A."/>
            <person name="Steindorff A."/>
            <person name="Ohm R."/>
            <person name="Martin F."/>
            <person name="Silar P."/>
            <person name="Natvig D."/>
            <person name="Lalanne C."/>
            <person name="Gautier V."/>
            <person name="Ament-Velasquez S.L."/>
            <person name="Kruys A."/>
            <person name="Hutchinson M.I."/>
            <person name="Powell A.J."/>
            <person name="Barry K."/>
            <person name="Miller A.N."/>
            <person name="Grigoriev I.V."/>
            <person name="Debuchy R."/>
            <person name="Gladieux P."/>
            <person name="Thoren M.H."/>
            <person name="Johannesson H."/>
        </authorList>
    </citation>
    <scope>NUCLEOTIDE SEQUENCE</scope>
    <source>
        <strain evidence="3">CBS 540.89</strain>
    </source>
</reference>
<dbReference type="InterPro" id="IPR052895">
    <property type="entry name" value="HetReg/Transcr_Mod"/>
</dbReference>
<sequence>MYNAVHGRESGRLRNQPSQKPTTKHTTPNGQTRHRCLRKKISPQSDREENVTVTGLHQYTPLPDSASSIRLLRLLPGSRQQDIECMLYVTELTAAVDQYEALSYVWGDALPTTPIQVNGGTLQIGLNLRTALLNLRLINQPRILWFDAICINQQDFDEKPGQINTMGQIYRSALRCVVWLGNAHLSKPNDVPQRDTKKAFDVLKMLGDDAAEMKRMGKKVEPHKGDLYKKLRADMNIEHALFENEWWRRGWTAQEIIVAKRAFMAWIWILLRGPSTCSGSASQQSRPSLKKVQRIRDLAATTTINPADELLGYLIRTRTRDATDLRDKIFGVLGFSGGRLNDVGIVPNYRSTVGEVYQDAATRIITVSGNFNVLGLCTQVETPTAPRGPSWVPDWSSQSAIALPLVDDALGQLRKTNASRGSPLVSWWEEDGNVLVAQGHVVDVVSRLAPVQRQFDIIEGVPYDVEDTVDKPKFWEVIGEFLDSMDIFCQTLCTGTLMPGGREETEKAFQDWLATLSTIRKLMAMKADKKASKAFKTASFLGYTKKTWQSYGDFIPYLSQVKERRLGGTAKEYLCLFPRNTEPDDQVYILSGGRVPVVLRPRRDGTVEFIGEAYVHGIMDGEAFKPEDCTDVRIR</sequence>
<evidence type="ECO:0000313" key="3">
    <source>
        <dbReference type="EMBL" id="KAK0741857.1"/>
    </source>
</evidence>
<comment type="caution">
    <text evidence="3">The sequence shown here is derived from an EMBL/GenBank/DDBJ whole genome shotgun (WGS) entry which is preliminary data.</text>
</comment>
<dbReference type="Proteomes" id="UP001172159">
    <property type="component" value="Unassembled WGS sequence"/>
</dbReference>
<evidence type="ECO:0000256" key="1">
    <source>
        <dbReference type="SAM" id="MobiDB-lite"/>
    </source>
</evidence>